<proteinExistence type="predicted"/>
<reference evidence="1 2" key="1">
    <citation type="journal article" date="2019" name="Int. J. Syst. Evol. Microbiol.">
        <title>The Global Catalogue of Microorganisms (GCM) 10K type strain sequencing project: providing services to taxonomists for standard genome sequencing and annotation.</title>
        <authorList>
            <consortium name="The Broad Institute Genomics Platform"/>
            <consortium name="The Broad Institute Genome Sequencing Center for Infectious Disease"/>
            <person name="Wu L."/>
            <person name="Ma J."/>
        </authorList>
    </citation>
    <scope>NUCLEOTIDE SEQUENCE [LARGE SCALE GENOMIC DNA]</scope>
    <source>
        <strain evidence="1 2">SKJ47</strain>
    </source>
</reference>
<dbReference type="EMBL" id="JBHSXL010000006">
    <property type="protein sequence ID" value="MFC6892330.1"/>
    <property type="molecule type" value="Genomic_DNA"/>
</dbReference>
<organism evidence="1 2">
    <name type="scientific">Halopenitus salinus</name>
    <dbReference type="NCBI Taxonomy" id="1198295"/>
    <lineage>
        <taxon>Archaea</taxon>
        <taxon>Methanobacteriati</taxon>
        <taxon>Methanobacteriota</taxon>
        <taxon>Stenosarchaea group</taxon>
        <taxon>Halobacteria</taxon>
        <taxon>Halobacteriales</taxon>
        <taxon>Haloferacaceae</taxon>
        <taxon>Halopenitus</taxon>
    </lineage>
</organism>
<dbReference type="RefSeq" id="WP_379742303.1">
    <property type="nucleotide sequence ID" value="NZ_JBHSVN010000001.1"/>
</dbReference>
<dbReference type="InterPro" id="IPR032466">
    <property type="entry name" value="Metal_Hydrolase"/>
</dbReference>
<sequence length="276" mass="30681">MLGLEHGFRIVDVHAQLDPDEESVITHGRDITPERLEREMHQAGVVRAIVSPGRRPPGESYLRVNNAVARLSVDRPFLAFARLNGPREAGGTPIDRVRNLRTERADHHTRPDDVEQYAYDDRFHGFRMEPAYDGIPEADVLDQLERAGQPVLVDGGAAFPPDRLEETLLAYEFPVVLGSFGGYPLETGLMHETLGLLEEYDDLYLDTSAVRFRDVLETGLLEHPDRVLFGSGVPDVHPNVAVMEVLTLDVSEDLMRRAFTKNASRVIPGLAAGADL</sequence>
<dbReference type="PROSITE" id="PS50007">
    <property type="entry name" value="PIPLC_X_DOMAIN"/>
    <property type="match status" value="1"/>
</dbReference>
<protein>
    <submittedName>
        <fullName evidence="1">Amidohydrolase family protein</fullName>
    </submittedName>
</protein>
<gene>
    <name evidence="1" type="ORF">ACFQE9_06865</name>
</gene>
<comment type="caution">
    <text evidence="1">The sequence shown here is derived from an EMBL/GenBank/DDBJ whole genome shotgun (WGS) entry which is preliminary data.</text>
</comment>
<dbReference type="Proteomes" id="UP001596296">
    <property type="component" value="Unassembled WGS sequence"/>
</dbReference>
<accession>A0ABD5USG8</accession>
<evidence type="ECO:0000313" key="2">
    <source>
        <dbReference type="Proteomes" id="UP001596296"/>
    </source>
</evidence>
<name>A0ABD5USG8_9EURY</name>
<evidence type="ECO:0000313" key="1">
    <source>
        <dbReference type="EMBL" id="MFC6892330.1"/>
    </source>
</evidence>
<dbReference type="Gene3D" id="3.20.20.140">
    <property type="entry name" value="Metal-dependent hydrolases"/>
    <property type="match status" value="1"/>
</dbReference>
<dbReference type="AlphaFoldDB" id="A0ABD5USG8"/>
<dbReference type="SUPFAM" id="SSF51556">
    <property type="entry name" value="Metallo-dependent hydrolases"/>
    <property type="match status" value="1"/>
</dbReference>
<keyword evidence="2" id="KW-1185">Reference proteome</keyword>